<sequence>MNGLQTRANAIAVRRHYLEGNNLQLIIIIFSGPFRRSALLRAASAQILAIYENFLVYAISVLLLVFSLFC</sequence>
<organism evidence="2 3">
    <name type="scientific">Enterobacter hormaechei</name>
    <dbReference type="NCBI Taxonomy" id="158836"/>
    <lineage>
        <taxon>Bacteria</taxon>
        <taxon>Pseudomonadati</taxon>
        <taxon>Pseudomonadota</taxon>
        <taxon>Gammaproteobacteria</taxon>
        <taxon>Enterobacterales</taxon>
        <taxon>Enterobacteriaceae</taxon>
        <taxon>Enterobacter</taxon>
        <taxon>Enterobacter cloacae complex</taxon>
    </lineage>
</organism>
<evidence type="ECO:0000256" key="1">
    <source>
        <dbReference type="SAM" id="Phobius"/>
    </source>
</evidence>
<keyword evidence="1" id="KW-0472">Membrane</keyword>
<evidence type="ECO:0000313" key="2">
    <source>
        <dbReference type="EMBL" id="QDE47325.1"/>
    </source>
</evidence>
<keyword evidence="1" id="KW-0812">Transmembrane</keyword>
<feature type="transmembrane region" description="Helical" evidence="1">
    <location>
        <begin position="45"/>
        <end position="69"/>
    </location>
</feature>
<dbReference type="Proteomes" id="UP000318237">
    <property type="component" value="Chromosome"/>
</dbReference>
<name>A0A4Y5ZTT1_9ENTR</name>
<evidence type="ECO:0000313" key="3">
    <source>
        <dbReference type="Proteomes" id="UP000318237"/>
    </source>
</evidence>
<dbReference type="AlphaFoldDB" id="A0A4Y5ZTT1"/>
<proteinExistence type="predicted"/>
<reference evidence="2 3" key="1">
    <citation type="submission" date="2019-06" db="EMBL/GenBank/DDBJ databases">
        <title>Whole genome sequencing of XDR Enterobacter.</title>
        <authorList>
            <person name="Gnana Soundari P."/>
            <person name="Vijayakumar R."/>
            <person name="Krishnan P."/>
        </authorList>
    </citation>
    <scope>NUCLEOTIDE SEQUENCE [LARGE SCALE GENOMIC DNA]</scope>
    <source>
        <strain evidence="2 3">C126</strain>
    </source>
</reference>
<dbReference type="EMBL" id="CP041054">
    <property type="protein sequence ID" value="QDE47325.1"/>
    <property type="molecule type" value="Genomic_DNA"/>
</dbReference>
<keyword evidence="1" id="KW-1133">Transmembrane helix</keyword>
<gene>
    <name evidence="2" type="ORF">EIN43_07480</name>
</gene>
<accession>A0A4Y5ZTT1</accession>
<protein>
    <submittedName>
        <fullName evidence="2">Uncharacterized protein</fullName>
    </submittedName>
</protein>